<dbReference type="GO" id="GO:0006367">
    <property type="term" value="P:transcription initiation at RNA polymerase II promoter"/>
    <property type="evidence" value="ECO:0007669"/>
    <property type="project" value="InterPro"/>
</dbReference>
<comment type="catalytic activity">
    <reaction evidence="12">
        <text>Couples ATP hydrolysis with the unwinding of duplex DNA by translocating in the 3'-5' direction.</text>
        <dbReference type="EC" id="5.6.2.4"/>
    </reaction>
</comment>
<dbReference type="GO" id="GO:0097550">
    <property type="term" value="C:transcription preinitiation complex"/>
    <property type="evidence" value="ECO:0007669"/>
    <property type="project" value="TreeGrafter"/>
</dbReference>
<evidence type="ECO:0000256" key="12">
    <source>
        <dbReference type="ARBA" id="ARBA00034617"/>
    </source>
</evidence>
<dbReference type="Pfam" id="PF13625">
    <property type="entry name" value="Helicase_C_3"/>
    <property type="match status" value="1"/>
</dbReference>
<keyword evidence="10" id="KW-0413">Isomerase</keyword>
<evidence type="ECO:0000256" key="5">
    <source>
        <dbReference type="ARBA" id="ARBA00022801"/>
    </source>
</evidence>
<dbReference type="EMBL" id="JABEBT010000103">
    <property type="protein sequence ID" value="KAF7632406.1"/>
    <property type="molecule type" value="Genomic_DNA"/>
</dbReference>
<evidence type="ECO:0000256" key="10">
    <source>
        <dbReference type="ARBA" id="ARBA00023235"/>
    </source>
</evidence>
<dbReference type="CDD" id="cd18029">
    <property type="entry name" value="DEXHc_XPB"/>
    <property type="match status" value="1"/>
</dbReference>
<evidence type="ECO:0000256" key="1">
    <source>
        <dbReference type="ARBA" id="ARBA00004123"/>
    </source>
</evidence>
<comment type="similarity">
    <text evidence="2">Belongs to the helicase family. RAD25/XPB subfamily.</text>
</comment>
<dbReference type="GO" id="GO:0016787">
    <property type="term" value="F:hydrolase activity"/>
    <property type="evidence" value="ECO:0007669"/>
    <property type="project" value="UniProtKB-KW"/>
</dbReference>
<keyword evidence="11" id="KW-0539">Nucleus</keyword>
<dbReference type="EC" id="5.6.2.4" evidence="13"/>
<evidence type="ECO:0000256" key="4">
    <source>
        <dbReference type="ARBA" id="ARBA00022763"/>
    </source>
</evidence>
<evidence type="ECO:0000256" key="2">
    <source>
        <dbReference type="ARBA" id="ARBA00006637"/>
    </source>
</evidence>
<dbReference type="FunFam" id="3.40.50.300:FF:000117">
    <property type="entry name" value="Putative DNA repair helicase rad25"/>
    <property type="match status" value="1"/>
</dbReference>
<name>A0A8S9ZGF7_9BILA</name>
<evidence type="ECO:0000256" key="15">
    <source>
        <dbReference type="ARBA" id="ARBA00044810"/>
    </source>
</evidence>
<dbReference type="PANTHER" id="PTHR11274:SF0">
    <property type="entry name" value="GENERAL TRANSCRIPTION AND DNA REPAIR FACTOR IIH HELICASE SUBUNIT XPB"/>
    <property type="match status" value="1"/>
</dbReference>
<reference evidence="20" key="1">
    <citation type="journal article" date="2020" name="Ecol. Evol.">
        <title>Genome structure and content of the rice root-knot nematode (Meloidogyne graminicola).</title>
        <authorList>
            <person name="Phan N.T."/>
            <person name="Danchin E.G.J."/>
            <person name="Klopp C."/>
            <person name="Perfus-Barbeoch L."/>
            <person name="Kozlowski D.K."/>
            <person name="Koutsovoulos G.D."/>
            <person name="Lopez-Roques C."/>
            <person name="Bouchez O."/>
            <person name="Zahm M."/>
            <person name="Besnard G."/>
            <person name="Bellafiore S."/>
        </authorList>
    </citation>
    <scope>NUCLEOTIDE SEQUENCE</scope>
    <source>
        <strain evidence="20">VN-18</strain>
    </source>
</reference>
<dbReference type="PROSITE" id="PS51192">
    <property type="entry name" value="HELICASE_ATP_BIND_1"/>
    <property type="match status" value="1"/>
</dbReference>
<dbReference type="GO" id="GO:0005524">
    <property type="term" value="F:ATP binding"/>
    <property type="evidence" value="ECO:0007669"/>
    <property type="project" value="UniProtKB-KW"/>
</dbReference>
<evidence type="ECO:0000256" key="17">
    <source>
        <dbReference type="SAM" id="MobiDB-lite"/>
    </source>
</evidence>
<dbReference type="InterPro" id="IPR032438">
    <property type="entry name" value="ERCC3_RAD25_C"/>
</dbReference>
<dbReference type="SUPFAM" id="SSF52540">
    <property type="entry name" value="P-loop containing nucleoside triphosphate hydrolases"/>
    <property type="match status" value="2"/>
</dbReference>
<evidence type="ECO:0000259" key="19">
    <source>
        <dbReference type="PROSITE" id="PS51194"/>
    </source>
</evidence>
<dbReference type="Proteomes" id="UP000605970">
    <property type="component" value="Unassembled WGS sequence"/>
</dbReference>
<keyword evidence="5" id="KW-0378">Hydrolase</keyword>
<dbReference type="InterPro" id="IPR001650">
    <property type="entry name" value="Helicase_C-like"/>
</dbReference>
<dbReference type="FunFam" id="3.40.50.300:FF:000077">
    <property type="entry name" value="Probable DNA repair helicase RAD25"/>
    <property type="match status" value="1"/>
</dbReference>
<organism evidence="20 21">
    <name type="scientific">Meloidogyne graminicola</name>
    <dbReference type="NCBI Taxonomy" id="189291"/>
    <lineage>
        <taxon>Eukaryota</taxon>
        <taxon>Metazoa</taxon>
        <taxon>Ecdysozoa</taxon>
        <taxon>Nematoda</taxon>
        <taxon>Chromadorea</taxon>
        <taxon>Rhabditida</taxon>
        <taxon>Tylenchina</taxon>
        <taxon>Tylenchomorpha</taxon>
        <taxon>Tylenchoidea</taxon>
        <taxon>Meloidogynidae</taxon>
        <taxon>Meloidogyninae</taxon>
        <taxon>Meloidogyne</taxon>
    </lineage>
</organism>
<dbReference type="SMART" id="SM00487">
    <property type="entry name" value="DEXDc"/>
    <property type="match status" value="1"/>
</dbReference>
<dbReference type="PRINTS" id="PR00851">
    <property type="entry name" value="XRODRMPGMNTB"/>
</dbReference>
<dbReference type="AlphaFoldDB" id="A0A8S9ZGF7"/>
<dbReference type="NCBIfam" id="TIGR00603">
    <property type="entry name" value="rad25"/>
    <property type="match status" value="1"/>
</dbReference>
<evidence type="ECO:0000256" key="6">
    <source>
        <dbReference type="ARBA" id="ARBA00022806"/>
    </source>
</evidence>
<dbReference type="GO" id="GO:0043138">
    <property type="term" value="F:3'-5' DNA helicase activity"/>
    <property type="evidence" value="ECO:0007669"/>
    <property type="project" value="UniProtKB-EC"/>
</dbReference>
<keyword evidence="4" id="KW-0227">DNA damage</keyword>
<dbReference type="InterPro" id="IPR027417">
    <property type="entry name" value="P-loop_NTPase"/>
</dbReference>
<evidence type="ECO:0000313" key="21">
    <source>
        <dbReference type="Proteomes" id="UP000605970"/>
    </source>
</evidence>
<dbReference type="PROSITE" id="PS51194">
    <property type="entry name" value="HELICASE_CTER"/>
    <property type="match status" value="1"/>
</dbReference>
<protein>
    <recommendedName>
        <fullName evidence="14">General transcription and DNA repair factor IIH helicase/translocase subunit XPB</fullName>
        <ecNumber evidence="13">5.6.2.4</ecNumber>
    </recommendedName>
    <alternativeName>
        <fullName evidence="15">DNA 3'-5' helicase/translocase XPB</fullName>
    </alternativeName>
</protein>
<feature type="domain" description="Helicase ATP-binding" evidence="18">
    <location>
        <begin position="334"/>
        <end position="501"/>
    </location>
</feature>
<keyword evidence="3" id="KW-0547">Nucleotide-binding</keyword>
<evidence type="ECO:0000313" key="20">
    <source>
        <dbReference type="EMBL" id="KAF7632406.1"/>
    </source>
</evidence>
<dbReference type="GO" id="GO:0006289">
    <property type="term" value="P:nucleotide-excision repair"/>
    <property type="evidence" value="ECO:0007669"/>
    <property type="project" value="InterPro"/>
</dbReference>
<evidence type="ECO:0000256" key="14">
    <source>
        <dbReference type="ARBA" id="ARBA00044799"/>
    </source>
</evidence>
<keyword evidence="21" id="KW-1185">Reference proteome</keyword>
<evidence type="ECO:0000256" key="13">
    <source>
        <dbReference type="ARBA" id="ARBA00034808"/>
    </source>
</evidence>
<dbReference type="Pfam" id="PF16203">
    <property type="entry name" value="ERCC3_RAD25_C"/>
    <property type="match status" value="1"/>
</dbReference>
<keyword evidence="7" id="KW-0067">ATP-binding</keyword>
<feature type="region of interest" description="Disordered" evidence="17">
    <location>
        <begin position="773"/>
        <end position="797"/>
    </location>
</feature>
<dbReference type="InterPro" id="IPR014001">
    <property type="entry name" value="Helicase_ATP-bd"/>
</dbReference>
<evidence type="ECO:0000256" key="11">
    <source>
        <dbReference type="ARBA" id="ARBA00023242"/>
    </source>
</evidence>
<evidence type="ECO:0000256" key="3">
    <source>
        <dbReference type="ARBA" id="ARBA00022741"/>
    </source>
</evidence>
<gene>
    <name evidence="20" type="ORF">Mgra_00008185</name>
</gene>
<comment type="catalytic activity">
    <reaction evidence="16">
        <text>ATP + H2O = ADP + phosphate + H(+)</text>
        <dbReference type="Rhea" id="RHEA:13065"/>
        <dbReference type="ChEBI" id="CHEBI:15377"/>
        <dbReference type="ChEBI" id="CHEBI:15378"/>
        <dbReference type="ChEBI" id="CHEBI:30616"/>
        <dbReference type="ChEBI" id="CHEBI:43474"/>
        <dbReference type="ChEBI" id="CHEBI:456216"/>
        <dbReference type="EC" id="5.6.2.4"/>
    </reaction>
</comment>
<dbReference type="Gene3D" id="3.40.50.300">
    <property type="entry name" value="P-loop containing nucleotide triphosphate hydrolases"/>
    <property type="match status" value="2"/>
</dbReference>
<dbReference type="GO" id="GO:0003677">
    <property type="term" value="F:DNA binding"/>
    <property type="evidence" value="ECO:0007669"/>
    <property type="project" value="UniProtKB-KW"/>
</dbReference>
<keyword evidence="8" id="KW-0238">DNA-binding</keyword>
<feature type="domain" description="Helicase C-terminal" evidence="19">
    <location>
        <begin position="555"/>
        <end position="713"/>
    </location>
</feature>
<comment type="subcellular location">
    <subcellularLocation>
        <location evidence="1">Nucleus</location>
    </subcellularLocation>
</comment>
<dbReference type="InterPro" id="IPR032830">
    <property type="entry name" value="XPB/Ssl2_N"/>
</dbReference>
<dbReference type="GO" id="GO:0005675">
    <property type="term" value="C:transcription factor TFIIH holo complex"/>
    <property type="evidence" value="ECO:0007669"/>
    <property type="project" value="TreeGrafter"/>
</dbReference>
<evidence type="ECO:0000259" key="18">
    <source>
        <dbReference type="PROSITE" id="PS51192"/>
    </source>
</evidence>
<proteinExistence type="inferred from homology"/>
<accession>A0A8S9ZGF7</accession>
<dbReference type="InterPro" id="IPR006935">
    <property type="entry name" value="Helicase/UvrB_N"/>
</dbReference>
<dbReference type="CDD" id="cd18789">
    <property type="entry name" value="SF2_C_XPB"/>
    <property type="match status" value="1"/>
</dbReference>
<comment type="caution">
    <text evidence="20">The sequence shown here is derived from an EMBL/GenBank/DDBJ whole genome shotgun (WGS) entry which is preliminary data.</text>
</comment>
<dbReference type="Pfam" id="PF04851">
    <property type="entry name" value="ResIII"/>
    <property type="match status" value="1"/>
</dbReference>
<keyword evidence="6" id="KW-0347">Helicase</keyword>
<keyword evidence="9" id="KW-0234">DNA repair</keyword>
<sequence>MSSISTEKSSIGLTAPKAASRKLEEAFGGGITENEDEFGAHDYRNEMQLKKDHLSRPLWVAPDGHIFLESFSPVYKHASDFLIAIAEPICRPEFIHEYQLTAYSLYAAVSIGLQTSDIIKYLDRLCKTTLPEGIKKFIEACTLSYGKVKLVLKKNKYFVESRHSDIIQRLLKDSVIQDCLINTSEEIQTINNSNIGDNIKQKIIKITNEQQNQIQFPTSSKIIEENKINEKEKTILQDKQQQKEDIIEEDDNFFGKLTEEEDDEESEALRSLEILAFEIKQECIEIVQKRCIELEYPLLAEYDFRNDTNNPNLKIDLKPATTLRPYQEKSLRKMFGNSRARSGVIVLPCGAGKTLVGVTAATTINKRCLVLATSNVSVEQWRAQFRLWSTINDNQIIRFTRDARDMVPTGADALKPTICISTYSMVAYTGKRAYMAEEAMRYIEGNEWGLLLLDEVHTIPAKMFRRVLTIVRAHCKLGLTATLVREDDKITDLNFLIGPKIYEANWMELQKAGHIARVQCAEVWCPMTAEFFDYYLKSSINRKLLLSVMNPNKFRVCQYLIRFHERRNDKIIVFSDNVFALKKFAIQMNKPFLFGQTSQQERMKILQNFQYNPRVNTIFVSKVADTSFDLPEANVLIQISAHGGSRRQEAQRLGRILRAKKLSADLFNAYFYSLVSQDTVEMAYSRKRQRFLVNQGYAYKVVNEFPDMAKEHLDLGPKDEQLKLLSQVLQASDIETLEEETKDELTDGIQNKVVAIRRDVDISAFSGANSISYSTQQRTGGKRNADERHPLFKRFRK</sequence>
<dbReference type="InterPro" id="IPR050615">
    <property type="entry name" value="ATP-dep_DNA_Helicase"/>
</dbReference>
<dbReference type="PANTHER" id="PTHR11274">
    <property type="entry name" value="RAD25/XP-B DNA REPAIR HELICASE"/>
    <property type="match status" value="1"/>
</dbReference>
<evidence type="ECO:0000256" key="8">
    <source>
        <dbReference type="ARBA" id="ARBA00023125"/>
    </source>
</evidence>
<dbReference type="SMART" id="SM00490">
    <property type="entry name" value="HELICc"/>
    <property type="match status" value="1"/>
</dbReference>
<evidence type="ECO:0000256" key="7">
    <source>
        <dbReference type="ARBA" id="ARBA00022840"/>
    </source>
</evidence>
<dbReference type="GO" id="GO:0000112">
    <property type="term" value="C:nucleotide-excision repair factor 3 complex"/>
    <property type="evidence" value="ECO:0007669"/>
    <property type="project" value="TreeGrafter"/>
</dbReference>
<dbReference type="InterPro" id="IPR001161">
    <property type="entry name" value="XPB/Ssl2"/>
</dbReference>
<evidence type="ECO:0000256" key="9">
    <source>
        <dbReference type="ARBA" id="ARBA00023204"/>
    </source>
</evidence>
<evidence type="ECO:0000256" key="16">
    <source>
        <dbReference type="ARBA" id="ARBA00048988"/>
    </source>
</evidence>
<dbReference type="OrthoDB" id="10262986at2759"/>